<reference evidence="1" key="1">
    <citation type="journal article" date="2023" name="Front. Microbiol.">
        <title>Phylogeography and host specificity of Pasteurellaceae pathogenic to sea-farmed fish in the north-east Atlantic.</title>
        <authorList>
            <person name="Gulla S."/>
            <person name="Colquhoun D.J."/>
            <person name="Olsen A.B."/>
            <person name="Spilsberg B."/>
            <person name="Lagesen K."/>
            <person name="Aakesson C.P."/>
            <person name="Strom S."/>
            <person name="Manji F."/>
            <person name="Birkbeck T.H."/>
            <person name="Nilsen H.K."/>
        </authorList>
    </citation>
    <scope>NUCLEOTIDE SEQUENCE</scope>
    <source>
        <strain evidence="1">VIB1234</strain>
    </source>
</reference>
<dbReference type="RefSeq" id="WP_211599218.1">
    <property type="nucleotide sequence ID" value="NZ_JAGRQI010000025.1"/>
</dbReference>
<evidence type="ECO:0000313" key="1">
    <source>
        <dbReference type="EMBL" id="MDP8187988.1"/>
    </source>
</evidence>
<dbReference type="Gene3D" id="1.20.120.330">
    <property type="entry name" value="Nucleotidyltransferases domain 2"/>
    <property type="match status" value="1"/>
</dbReference>
<dbReference type="Pfam" id="PF08780">
    <property type="entry name" value="NTase_sub_bind"/>
    <property type="match status" value="1"/>
</dbReference>
<gene>
    <name evidence="1" type="ORF">QJU78_09490</name>
</gene>
<sequence length="146" mass="17136">MTKIINIDTTYLKRCNEALEKAYQGFLKYNEEDIEYEIFRSATVKEFEIVLEQVGKLMKKVLKPYFHSSRAVDTLYFKDIFRYAANHGLLTSDEVERWLEYRDNRNSTAHDYGVSFANKTLVMIPNFIDDTKKVIAVIESENTKQA</sequence>
<dbReference type="EMBL" id="JASAYJ010000024">
    <property type="protein sequence ID" value="MDP8187988.1"/>
    <property type="molecule type" value="Genomic_DNA"/>
</dbReference>
<organism evidence="1 2">
    <name type="scientific">Pasteurella atlantica</name>
    <dbReference type="NCBI Taxonomy" id="2827233"/>
    <lineage>
        <taxon>Bacteria</taxon>
        <taxon>Pseudomonadati</taxon>
        <taxon>Pseudomonadota</taxon>
        <taxon>Gammaproteobacteria</taxon>
        <taxon>Pasteurellales</taxon>
        <taxon>Pasteurellaceae</taxon>
        <taxon>Pasteurella</taxon>
    </lineage>
</organism>
<comment type="caution">
    <text evidence="1">The sequence shown here is derived from an EMBL/GenBank/DDBJ whole genome shotgun (WGS) entry which is preliminary data.</text>
</comment>
<dbReference type="SUPFAM" id="SSF81593">
    <property type="entry name" value="Nucleotidyltransferase substrate binding subunit/domain"/>
    <property type="match status" value="1"/>
</dbReference>
<dbReference type="AlphaFoldDB" id="A0AAW8CMS7"/>
<dbReference type="Proteomes" id="UP001230466">
    <property type="component" value="Unassembled WGS sequence"/>
</dbReference>
<accession>A0AAW8CMS7</accession>
<dbReference type="InterPro" id="IPR010235">
    <property type="entry name" value="HepT"/>
</dbReference>
<evidence type="ECO:0000313" key="2">
    <source>
        <dbReference type="Proteomes" id="UP001230466"/>
    </source>
</evidence>
<name>A0AAW8CMS7_9PAST</name>
<protein>
    <submittedName>
        <fullName evidence="1">Nucleotidyltransferase substrate binding protein</fullName>
    </submittedName>
</protein>
<proteinExistence type="predicted"/>